<gene>
    <name evidence="7" type="ORF">JJB09_06975</name>
</gene>
<evidence type="ECO:0000256" key="4">
    <source>
        <dbReference type="PROSITE-ProRule" id="PRU00433"/>
    </source>
</evidence>
<dbReference type="InterPro" id="IPR010538">
    <property type="entry name" value="DHOR"/>
</dbReference>
<dbReference type="SUPFAM" id="SSF46626">
    <property type="entry name" value="Cytochrome c"/>
    <property type="match status" value="1"/>
</dbReference>
<proteinExistence type="predicted"/>
<accession>A0A937CPG1</accession>
<dbReference type="AlphaFoldDB" id="A0A937CPG1"/>
<dbReference type="Proteomes" id="UP000633219">
    <property type="component" value="Unassembled WGS sequence"/>
</dbReference>
<feature type="chain" id="PRO_5037450765" evidence="5">
    <location>
        <begin position="28"/>
        <end position="507"/>
    </location>
</feature>
<keyword evidence="3 4" id="KW-0408">Iron</keyword>
<dbReference type="PANTHER" id="PTHR30600">
    <property type="entry name" value="CYTOCHROME C PEROXIDASE-RELATED"/>
    <property type="match status" value="1"/>
</dbReference>
<evidence type="ECO:0000256" key="3">
    <source>
        <dbReference type="ARBA" id="ARBA00023004"/>
    </source>
</evidence>
<evidence type="ECO:0000256" key="5">
    <source>
        <dbReference type="SAM" id="SignalP"/>
    </source>
</evidence>
<comment type="caution">
    <text evidence="7">The sequence shown here is derived from an EMBL/GenBank/DDBJ whole genome shotgun (WGS) entry which is preliminary data.</text>
</comment>
<feature type="signal peptide" evidence="5">
    <location>
        <begin position="1"/>
        <end position="27"/>
    </location>
</feature>
<feature type="domain" description="Cytochrome c" evidence="6">
    <location>
        <begin position="375"/>
        <end position="507"/>
    </location>
</feature>
<evidence type="ECO:0000259" key="6">
    <source>
        <dbReference type="PROSITE" id="PS51007"/>
    </source>
</evidence>
<dbReference type="PIRSF" id="PIRSF028099">
    <property type="entry name" value="DUF1111"/>
    <property type="match status" value="1"/>
</dbReference>
<organism evidence="7 8">
    <name type="scientific">Rhizobium setariae</name>
    <dbReference type="NCBI Taxonomy" id="2801340"/>
    <lineage>
        <taxon>Bacteria</taxon>
        <taxon>Pseudomonadati</taxon>
        <taxon>Pseudomonadota</taxon>
        <taxon>Alphaproteobacteria</taxon>
        <taxon>Hyphomicrobiales</taxon>
        <taxon>Rhizobiaceae</taxon>
        <taxon>Rhizobium/Agrobacterium group</taxon>
        <taxon>Rhizobium</taxon>
    </lineage>
</organism>
<dbReference type="PROSITE" id="PS51007">
    <property type="entry name" value="CYTC"/>
    <property type="match status" value="1"/>
</dbReference>
<evidence type="ECO:0000313" key="8">
    <source>
        <dbReference type="Proteomes" id="UP000633219"/>
    </source>
</evidence>
<evidence type="ECO:0000256" key="1">
    <source>
        <dbReference type="ARBA" id="ARBA00022617"/>
    </source>
</evidence>
<dbReference type="GO" id="GO:0046872">
    <property type="term" value="F:metal ion binding"/>
    <property type="evidence" value="ECO:0007669"/>
    <property type="project" value="UniProtKB-KW"/>
</dbReference>
<dbReference type="GO" id="GO:0004130">
    <property type="term" value="F:cytochrome-c peroxidase activity"/>
    <property type="evidence" value="ECO:0007669"/>
    <property type="project" value="TreeGrafter"/>
</dbReference>
<sequence length="507" mass="54667">MRRTATVVGLLLALALAGGALPGASNAGDSHRTDLSAAEKIRVETVTRAAGAFADAERYEAMQAGATTSIETPDRLAFSHFSANLPKQDEMRFRLGNALFRKLWVASPSSTQASDGLGPLYNARSCESCHKEDGRGHPPEGSADATSMFLRLAHGPKSDAEREALAKHLALNFPDPIYGRQLQDKAVPGVSAEGAMTIDYTEIPFAYPDRSIVHLRKPTYGVSGLNYGPLARDTTLSPRMAPAMIGLGLIEAIADSDIASGADPGDLNGDGVSGRQQPVHDSNGALRIGRFGWKAENATIRDQSAHAFLGDIGISTPDLPSPSGDCTELEQQCISMPNGEQTRLGKGEAPENVLSMVTFYSRHLAVPARRKASFPETLAGKALFYQSGCIACHRPKYVTRKDWPDAALRFQLIWPYSDFLLHDMGDGLADGQQVGEASGNEWRTPALWGIGLTKTVSGHSFFLHDGRARSLEEAILWHGGEAIKARDSYAKLAREDRQKLISFLESL</sequence>
<dbReference type="Gene3D" id="1.10.760.10">
    <property type="entry name" value="Cytochrome c-like domain"/>
    <property type="match status" value="1"/>
</dbReference>
<dbReference type="PANTHER" id="PTHR30600:SF4">
    <property type="entry name" value="CYTOCHROME C DOMAIN-CONTAINING PROTEIN"/>
    <property type="match status" value="1"/>
</dbReference>
<dbReference type="InterPro" id="IPR051395">
    <property type="entry name" value="Cytochrome_c_Peroxidase/MauG"/>
</dbReference>
<dbReference type="GO" id="GO:0020037">
    <property type="term" value="F:heme binding"/>
    <property type="evidence" value="ECO:0007669"/>
    <property type="project" value="InterPro"/>
</dbReference>
<reference evidence="7" key="1">
    <citation type="submission" date="2021-01" db="EMBL/GenBank/DDBJ databases">
        <title>Rhizobium sp. strain KVB221 16S ribosomal RNA gene Genome sequencing and assembly.</title>
        <authorList>
            <person name="Kang M."/>
        </authorList>
    </citation>
    <scope>NUCLEOTIDE SEQUENCE</scope>
    <source>
        <strain evidence="7">KVB221</strain>
    </source>
</reference>
<keyword evidence="1 4" id="KW-0349">Heme</keyword>
<dbReference type="Pfam" id="PF06537">
    <property type="entry name" value="DHOR"/>
    <property type="match status" value="1"/>
</dbReference>
<keyword evidence="5" id="KW-0732">Signal</keyword>
<keyword evidence="2 4" id="KW-0479">Metal-binding</keyword>
<dbReference type="InterPro" id="IPR036909">
    <property type="entry name" value="Cyt_c-like_dom_sf"/>
</dbReference>
<dbReference type="InterPro" id="IPR009056">
    <property type="entry name" value="Cyt_c-like_dom"/>
</dbReference>
<dbReference type="EMBL" id="JAEQNC010000003">
    <property type="protein sequence ID" value="MBL0371767.1"/>
    <property type="molecule type" value="Genomic_DNA"/>
</dbReference>
<name>A0A937CPG1_9HYPH</name>
<evidence type="ECO:0000256" key="2">
    <source>
        <dbReference type="ARBA" id="ARBA00022723"/>
    </source>
</evidence>
<dbReference type="GO" id="GO:0009055">
    <property type="term" value="F:electron transfer activity"/>
    <property type="evidence" value="ECO:0007669"/>
    <property type="project" value="InterPro"/>
</dbReference>
<evidence type="ECO:0000313" key="7">
    <source>
        <dbReference type="EMBL" id="MBL0371767.1"/>
    </source>
</evidence>
<keyword evidence="8" id="KW-1185">Reference proteome</keyword>
<protein>
    <submittedName>
        <fullName evidence="7">C-type cytochrome</fullName>
    </submittedName>
</protein>
<dbReference type="RefSeq" id="WP_201655163.1">
    <property type="nucleotide sequence ID" value="NZ_JAEQNC010000003.1"/>
</dbReference>